<name>A0ABT4Y755_METRE</name>
<reference evidence="1 2" key="1">
    <citation type="submission" date="2022-07" db="EMBL/GenBank/DDBJ databases">
        <title>Genome Analysis of Selected Gammaproteobacteria from Nigerian Food snails.</title>
        <authorList>
            <person name="Okafor A.C."/>
        </authorList>
    </citation>
    <scope>NUCLEOTIDE SEQUENCE [LARGE SCALE GENOMIC DNA]</scope>
    <source>
        <strain evidence="1 2">Awg 2</strain>
    </source>
</reference>
<accession>A0ABT4Y755</accession>
<evidence type="ECO:0008006" key="3">
    <source>
        <dbReference type="Google" id="ProtNLM"/>
    </source>
</evidence>
<comment type="caution">
    <text evidence="1">The sequence shown here is derived from an EMBL/GenBank/DDBJ whole genome shotgun (WGS) entry which is preliminary data.</text>
</comment>
<gene>
    <name evidence="1" type="ORF">NNO07_15045</name>
</gene>
<proteinExistence type="predicted"/>
<dbReference type="EMBL" id="JANEWF010000015">
    <property type="protein sequence ID" value="MDA8484390.1"/>
    <property type="molecule type" value="Genomic_DNA"/>
</dbReference>
<protein>
    <recommendedName>
        <fullName evidence="3">Cupin domain-containing protein</fullName>
    </recommendedName>
</protein>
<organism evidence="1 2">
    <name type="scientific">Metapseudomonas resinovorans</name>
    <name type="common">Pseudomonas resinovorans</name>
    <dbReference type="NCBI Taxonomy" id="53412"/>
    <lineage>
        <taxon>Bacteria</taxon>
        <taxon>Pseudomonadati</taxon>
        <taxon>Pseudomonadota</taxon>
        <taxon>Gammaproteobacteria</taxon>
        <taxon>Pseudomonadales</taxon>
        <taxon>Pseudomonadaceae</taxon>
        <taxon>Metapseudomonas</taxon>
    </lineage>
</organism>
<evidence type="ECO:0000313" key="2">
    <source>
        <dbReference type="Proteomes" id="UP001211689"/>
    </source>
</evidence>
<evidence type="ECO:0000313" key="1">
    <source>
        <dbReference type="EMBL" id="MDA8484390.1"/>
    </source>
</evidence>
<dbReference type="RefSeq" id="WP_271471201.1">
    <property type="nucleotide sequence ID" value="NZ_JANEWF010000015.1"/>
</dbReference>
<dbReference type="Proteomes" id="UP001211689">
    <property type="component" value="Unassembled WGS sequence"/>
</dbReference>
<keyword evidence="2" id="KW-1185">Reference proteome</keyword>
<sequence length="177" mass="20156">MTLNRAIYGGQVVGELPPVLVFRKSLTASQLEPFQQLAQQHVKPRAHVRGHQQRLGTHNTARLSRYKVLKEDYWPAPATAALTEHVPDLVNREAAHWLLYLGKNDFLDEQDAWVNCRTPVEFHLVALYPKQHLIVDGQLYTLSAGDAIQFAPSYRHEVPPAPQEAAWLAFMLFRDGR</sequence>